<accession>A0A9Q9SBJ3</accession>
<reference evidence="1 2" key="1">
    <citation type="submission" date="2019-07" db="EMBL/GenBank/DDBJ databases">
        <authorList>
            <person name="Brisse S."/>
            <person name="Rodrigues C."/>
            <person name="Thorpe H."/>
        </authorList>
    </citation>
    <scope>NUCLEOTIDE SEQUENCE [LARGE SCALE GENOMIC DNA]</scope>
    <source>
        <strain evidence="1">SB6410</strain>
    </source>
</reference>
<dbReference type="Proteomes" id="UP000318567">
    <property type="component" value="Unassembled WGS sequence"/>
</dbReference>
<evidence type="ECO:0000313" key="1">
    <source>
        <dbReference type="EMBL" id="VUS84955.1"/>
    </source>
</evidence>
<proteinExistence type="predicted"/>
<dbReference type="EMBL" id="CABGGO010000028">
    <property type="protein sequence ID" value="VUS84955.1"/>
    <property type="molecule type" value="Genomic_DNA"/>
</dbReference>
<comment type="caution">
    <text evidence="1">The sequence shown here is derived from an EMBL/GenBank/DDBJ whole genome shotgun (WGS) entry which is preliminary data.</text>
</comment>
<dbReference type="AlphaFoldDB" id="A0A9Q9SBJ3"/>
<name>A0A9Q9SBJ3_9ENTR</name>
<dbReference type="RefSeq" id="WP_064387515.1">
    <property type="nucleotide sequence ID" value="NZ_CABGGO010000028.1"/>
</dbReference>
<gene>
    <name evidence="1" type="ORF">SB6410_03695</name>
</gene>
<protein>
    <submittedName>
        <fullName evidence="1">Uncharacterized protein</fullName>
    </submittedName>
</protein>
<sequence length="207" mass="23864">MVYKDFYHLMLEHFAQPVELYTGSRKLPFIFYAEEQKLIIKNGKNNISRINSSEVAAFIERFEESESLQPKDYQDVTFKASYLLAAMQYISEKNSTCASIVRFHSGEQQDSEKKYKNWLAENTEGYVLNLLKQSEVSDRLALSTSTCLHSARCLAVNNERNYRQSSPFTGGDYFKICSTDLYDLEKEAIRITKLGSVKKHSCVSTRE</sequence>
<organism evidence="1 2">
    <name type="scientific">Klebsiella pasteurii</name>
    <dbReference type="NCBI Taxonomy" id="2587529"/>
    <lineage>
        <taxon>Bacteria</taxon>
        <taxon>Pseudomonadati</taxon>
        <taxon>Pseudomonadota</taxon>
        <taxon>Gammaproteobacteria</taxon>
        <taxon>Enterobacterales</taxon>
        <taxon>Enterobacteriaceae</taxon>
        <taxon>Klebsiella/Raoultella group</taxon>
        <taxon>Klebsiella</taxon>
    </lineage>
</organism>
<evidence type="ECO:0000313" key="2">
    <source>
        <dbReference type="Proteomes" id="UP000318567"/>
    </source>
</evidence>